<protein>
    <recommendedName>
        <fullName evidence="4">Zn(2)-C6 fungal-type domain-containing protein</fullName>
    </recommendedName>
</protein>
<dbReference type="InterPro" id="IPR021858">
    <property type="entry name" value="Fun_TF"/>
</dbReference>
<name>A0ABR1I047_9HYPO</name>
<dbReference type="PANTHER" id="PTHR37534:SF11">
    <property type="entry name" value="ZN(II)2CYS6 TRANSCRIPTION FACTOR (EUROFUNG)"/>
    <property type="match status" value="1"/>
</dbReference>
<dbReference type="CDD" id="cd00067">
    <property type="entry name" value="GAL4"/>
    <property type="match status" value="1"/>
</dbReference>
<accession>A0ABR1I047</accession>
<dbReference type="SUPFAM" id="SSF57701">
    <property type="entry name" value="Zn2/Cys6 DNA-binding domain"/>
    <property type="match status" value="1"/>
</dbReference>
<feature type="domain" description="Zn(2)-C6 fungal-type" evidence="4">
    <location>
        <begin position="10"/>
        <end position="38"/>
    </location>
</feature>
<gene>
    <name evidence="5" type="ORF">QQZ08_006874</name>
</gene>
<organism evidence="5 6">
    <name type="scientific">Neonectria magnoliae</name>
    <dbReference type="NCBI Taxonomy" id="2732573"/>
    <lineage>
        <taxon>Eukaryota</taxon>
        <taxon>Fungi</taxon>
        <taxon>Dikarya</taxon>
        <taxon>Ascomycota</taxon>
        <taxon>Pezizomycotina</taxon>
        <taxon>Sordariomycetes</taxon>
        <taxon>Hypocreomycetidae</taxon>
        <taxon>Hypocreales</taxon>
        <taxon>Nectriaceae</taxon>
        <taxon>Neonectria</taxon>
    </lineage>
</organism>
<dbReference type="Proteomes" id="UP001498421">
    <property type="component" value="Unassembled WGS sequence"/>
</dbReference>
<evidence type="ECO:0000256" key="3">
    <source>
        <dbReference type="SAM" id="MobiDB-lite"/>
    </source>
</evidence>
<dbReference type="SMART" id="SM00066">
    <property type="entry name" value="GAL4"/>
    <property type="match status" value="1"/>
</dbReference>
<sequence>MKCRTKSRAGCRTCKIKRLKCGEEAPQCRNCVSKGAQCPGYQKDLKWSTKYESRRGALLAEPVEFDQLVSAASKSICARSSRQGPSREPHRAKEKTVINAVTEIDGNVLPNEIIHTEQKYNSDLFKSPKLGGQHPDRAPSPPPSDEHYQIAHRPNLCQTLTQPSTRLVELWFKSVCGVWSAFDSPANPFRRLCSSLWGSSEVVFYSLQSMASTSLTTEFPDFKEATALAPRLANQALIQELQTLFKAPKDVSSVPAGLLIALFCMSSSCSWVDSRELGLQYLGNARVVLDLLELNLHYLHEEDRQLLGFFRGCLVYEQMLRGIVSNREEDINVLLEWNATDLTLDPLDLHPWTGVSTGIVMLLGKAMALCRRSRDLWRHRPVATCSLMLQALHDMAEGQQLEERLLSIEVPNKPEESDSPQSDEESVRVDLYNATEAFRLSSLLQLYQSFPDLLSRRLPSDEAEDNQEFQSQWVAGLAVRISKVIEGIPPTSPMRCLQPLLCVCAGSGLRHESGAGPEASFKETRPTIDQEEHASPQDLDAASIAHYQDSGSLEVAQARNFLLSRLNELDQGILSNSVTVAKQLLVAIWTAFDRASVVQESHWMDVMAGTRSWTPAATNEVKLGDRVLDLNFEDIRAEDWTLETSADDSFYYDIAPAYSPNRGVTKAFRILEMVNEGTATATYSTDLILQAGTTYKFAFFARTRYVPMAVGHVSFGLRTLTISGASDNAFEIMC</sequence>
<dbReference type="Pfam" id="PF00172">
    <property type="entry name" value="Zn_clus"/>
    <property type="match status" value="1"/>
</dbReference>
<evidence type="ECO:0000259" key="4">
    <source>
        <dbReference type="PROSITE" id="PS50048"/>
    </source>
</evidence>
<evidence type="ECO:0000256" key="1">
    <source>
        <dbReference type="ARBA" id="ARBA00004123"/>
    </source>
</evidence>
<dbReference type="PROSITE" id="PS50048">
    <property type="entry name" value="ZN2_CY6_FUNGAL_2"/>
    <property type="match status" value="1"/>
</dbReference>
<dbReference type="PROSITE" id="PS00463">
    <property type="entry name" value="ZN2_CY6_FUNGAL_1"/>
    <property type="match status" value="1"/>
</dbReference>
<proteinExistence type="predicted"/>
<dbReference type="InterPro" id="IPR001138">
    <property type="entry name" value="Zn2Cys6_DnaBD"/>
</dbReference>
<dbReference type="PANTHER" id="PTHR37534">
    <property type="entry name" value="TRANSCRIPTIONAL ACTIVATOR PROTEIN UGA3"/>
    <property type="match status" value="1"/>
</dbReference>
<dbReference type="EMBL" id="JAZAVK010000063">
    <property type="protein sequence ID" value="KAK7426696.1"/>
    <property type="molecule type" value="Genomic_DNA"/>
</dbReference>
<evidence type="ECO:0000313" key="5">
    <source>
        <dbReference type="EMBL" id="KAK7426696.1"/>
    </source>
</evidence>
<feature type="region of interest" description="Disordered" evidence="3">
    <location>
        <begin position="124"/>
        <end position="148"/>
    </location>
</feature>
<comment type="caution">
    <text evidence="5">The sequence shown here is derived from an EMBL/GenBank/DDBJ whole genome shotgun (WGS) entry which is preliminary data.</text>
</comment>
<keyword evidence="6" id="KW-1185">Reference proteome</keyword>
<evidence type="ECO:0000256" key="2">
    <source>
        <dbReference type="ARBA" id="ARBA00023242"/>
    </source>
</evidence>
<reference evidence="5 6" key="1">
    <citation type="journal article" date="2025" name="Microbiol. Resour. Announc.">
        <title>Draft genome sequences for Neonectria magnoliae and Neonectria punicea, canker pathogens of Liriodendron tulipifera and Acer saccharum in West Virginia.</title>
        <authorList>
            <person name="Petronek H.M."/>
            <person name="Kasson M.T."/>
            <person name="Metheny A.M."/>
            <person name="Stauder C.M."/>
            <person name="Lovett B."/>
            <person name="Lynch S.C."/>
            <person name="Garnas J.R."/>
            <person name="Kasson L.R."/>
            <person name="Stajich J.E."/>
        </authorList>
    </citation>
    <scope>NUCLEOTIDE SEQUENCE [LARGE SCALE GENOMIC DNA]</scope>
    <source>
        <strain evidence="5 6">NRRL 64651</strain>
    </source>
</reference>
<dbReference type="Pfam" id="PF11951">
    <property type="entry name" value="Fungal_trans_2"/>
    <property type="match status" value="1"/>
</dbReference>
<keyword evidence="2" id="KW-0539">Nucleus</keyword>
<dbReference type="InterPro" id="IPR036864">
    <property type="entry name" value="Zn2-C6_fun-type_DNA-bd_sf"/>
</dbReference>
<evidence type="ECO:0000313" key="6">
    <source>
        <dbReference type="Proteomes" id="UP001498421"/>
    </source>
</evidence>
<comment type="subcellular location">
    <subcellularLocation>
        <location evidence="1">Nucleus</location>
    </subcellularLocation>
</comment>